<evidence type="ECO:0000313" key="5">
    <source>
        <dbReference type="EMBL" id="MBC8611599.1"/>
    </source>
</evidence>
<gene>
    <name evidence="5" type="ORF">H8702_10885</name>
</gene>
<dbReference type="Proteomes" id="UP000632659">
    <property type="component" value="Unassembled WGS sequence"/>
</dbReference>
<keyword evidence="6" id="KW-1185">Reference proteome</keyword>
<dbReference type="Gene3D" id="3.20.20.80">
    <property type="entry name" value="Glycosidases"/>
    <property type="match status" value="1"/>
</dbReference>
<dbReference type="InterPro" id="IPR017853">
    <property type="entry name" value="GH"/>
</dbReference>
<dbReference type="SUPFAM" id="SSF51445">
    <property type="entry name" value="(Trans)glycosidases"/>
    <property type="match status" value="1"/>
</dbReference>
<dbReference type="AlphaFoldDB" id="A0A8J6P2B9"/>
<protein>
    <submittedName>
        <fullName evidence="5">Beta-N-acetylhexosaminidase</fullName>
    </submittedName>
</protein>
<dbReference type="InterPro" id="IPR038901">
    <property type="entry name" value="HEXDC-like"/>
</dbReference>
<dbReference type="RefSeq" id="WP_154825207.1">
    <property type="nucleotide sequence ID" value="NZ_JACRTL010000006.1"/>
</dbReference>
<reference evidence="5" key="1">
    <citation type="submission" date="2020-08" db="EMBL/GenBank/DDBJ databases">
        <title>Genome public.</title>
        <authorList>
            <person name="Liu C."/>
            <person name="Sun Q."/>
        </authorList>
    </citation>
    <scope>NUCLEOTIDE SEQUENCE</scope>
    <source>
        <strain evidence="5">NSJ-15</strain>
    </source>
</reference>
<dbReference type="InterPro" id="IPR015883">
    <property type="entry name" value="Glyco_hydro_20_cat"/>
</dbReference>
<dbReference type="GO" id="GO:0005975">
    <property type="term" value="P:carbohydrate metabolic process"/>
    <property type="evidence" value="ECO:0007669"/>
    <property type="project" value="InterPro"/>
</dbReference>
<dbReference type="Pfam" id="PF18088">
    <property type="entry name" value="Glyco_H_20C_C"/>
    <property type="match status" value="1"/>
</dbReference>
<dbReference type="Gene3D" id="1.20.120.670">
    <property type="entry name" value="N-acetyl-b-d-glucoasminidase"/>
    <property type="match status" value="1"/>
</dbReference>
<evidence type="ECO:0000256" key="2">
    <source>
        <dbReference type="ARBA" id="ARBA00022801"/>
    </source>
</evidence>
<comment type="similarity">
    <text evidence="1">Belongs to the glycosyl hydrolase 20 family.</text>
</comment>
<dbReference type="GO" id="GO:0004563">
    <property type="term" value="F:beta-N-acetylhexosaminidase activity"/>
    <property type="evidence" value="ECO:0007669"/>
    <property type="project" value="UniProtKB-ARBA"/>
</dbReference>
<comment type="caution">
    <text evidence="5">The sequence shown here is derived from an EMBL/GenBank/DDBJ whole genome shotgun (WGS) entry which is preliminary data.</text>
</comment>
<evidence type="ECO:0000259" key="3">
    <source>
        <dbReference type="Pfam" id="PF00728"/>
    </source>
</evidence>
<feature type="domain" description="Glycoside hydrolase family 20 catalytic" evidence="3">
    <location>
        <begin position="92"/>
        <end position="310"/>
    </location>
</feature>
<dbReference type="Pfam" id="PF00728">
    <property type="entry name" value="Glyco_hydro_20"/>
    <property type="match status" value="1"/>
</dbReference>
<dbReference type="EMBL" id="JACRTL010000006">
    <property type="protein sequence ID" value="MBC8611599.1"/>
    <property type="molecule type" value="Genomic_DNA"/>
</dbReference>
<keyword evidence="2" id="KW-0378">Hydrolase</keyword>
<dbReference type="CDD" id="cd06565">
    <property type="entry name" value="GH20_GcnA-like"/>
    <property type="match status" value="1"/>
</dbReference>
<name>A0A8J6P2B9_9FIRM</name>
<evidence type="ECO:0000256" key="1">
    <source>
        <dbReference type="ARBA" id="ARBA00006285"/>
    </source>
</evidence>
<feature type="domain" description="Glycoside Hydrolase 20C C-terminal" evidence="4">
    <location>
        <begin position="420"/>
        <end position="607"/>
    </location>
</feature>
<evidence type="ECO:0000259" key="4">
    <source>
        <dbReference type="Pfam" id="PF18088"/>
    </source>
</evidence>
<evidence type="ECO:0000313" key="6">
    <source>
        <dbReference type="Proteomes" id="UP000632659"/>
    </source>
</evidence>
<dbReference type="InterPro" id="IPR041063">
    <property type="entry name" value="Glyco_H_20C_C"/>
</dbReference>
<dbReference type="PANTHER" id="PTHR21040:SF8">
    <property type="entry name" value="BCDNA.GH04120"/>
    <property type="match status" value="1"/>
</dbReference>
<organism evidence="5 6">
    <name type="scientific">Massiliimalia timonensis</name>
    <dbReference type="NCBI Taxonomy" id="1987501"/>
    <lineage>
        <taxon>Bacteria</taxon>
        <taxon>Bacillati</taxon>
        <taxon>Bacillota</taxon>
        <taxon>Clostridia</taxon>
        <taxon>Eubacteriales</taxon>
        <taxon>Oscillospiraceae</taxon>
        <taxon>Massiliimalia</taxon>
    </lineage>
</organism>
<dbReference type="PANTHER" id="PTHR21040">
    <property type="entry name" value="BCDNA.GH04120"/>
    <property type="match status" value="1"/>
</dbReference>
<proteinExistence type="inferred from homology"/>
<accession>A0A8J6P2B9</accession>
<sequence>MKQFHFTFADQFLPALKELQETYRFSISKDGIPVTVIQRDSSELAVSFHSDSATIVYKENIHFFRGFGMLLEHLENGERDFEYSETPQFSMNGAMFDVSQGNAVITVETLKSIIRSMAVMGLNMLMVYCEDSFEVKNQPYFGYMRSKYSQEELKELDTYASLFGIEMIPCVQTLAHLTDTLRWECFRDIKEDSSTLLVGEEKTYAFIRDILKSASAPFQTKRIHIGMDEAWRLGLGTYLEKHGIVPPYKIMKEHLLKVMEIVRELGLKPMMWGDMFFRTAGKDYYDLSNVITEEVIQSVPKDMQVIYWDYYHETQDYYETMLQRHKLLGETIFAGGVWSWSSFGANYGKTITTTNLGLSAAKKMGIKQVFATIWGDNGTECNPLATMAGLSLFAEHGYREKVDMKEVKQRFHFCTGGNFDDFVNLKYFDEVPNCKENNPDEYNTSKILMWQDLLTGLYDKNIEGLPLDSHYKKLAREMGNASARNGRFNQLFQFNASVADVLSIKSELGLKLTRAYLEKNTALLEQLKEATLPELFTKVVNLRKLHRALWMSTCKPIGFDIIDMRYGALLARITSAKETLSDYLNGTIDKIEELEQERLPYSGSSEEGIYNNCYGDIVSASRIAPRA</sequence>